<evidence type="ECO:0000259" key="12">
    <source>
        <dbReference type="Pfam" id="PF02852"/>
    </source>
</evidence>
<evidence type="ECO:0000256" key="2">
    <source>
        <dbReference type="ARBA" id="ARBA00012608"/>
    </source>
</evidence>
<keyword evidence="4 11" id="KW-0285">Flavoprotein</keyword>
<comment type="caution">
    <text evidence="14">The sequence shown here is derived from an EMBL/GenBank/DDBJ whole genome shotgun (WGS) entry which is preliminary data.</text>
</comment>
<dbReference type="EMBL" id="JACWFH010000036">
    <property type="protein sequence ID" value="MBY0099438.1"/>
    <property type="molecule type" value="Genomic_DNA"/>
</dbReference>
<dbReference type="InterPro" id="IPR016156">
    <property type="entry name" value="FAD/NAD-linked_Rdtase_dimer_sf"/>
</dbReference>
<dbReference type="PRINTS" id="PR00411">
    <property type="entry name" value="PNDRDTASEI"/>
</dbReference>
<reference evidence="14 15" key="1">
    <citation type="submission" date="2020-07" db="EMBL/GenBank/DDBJ databases">
        <title>Fungal Genomes of the International Space Station.</title>
        <authorList>
            <person name="Seuylemezian A."/>
            <person name="Singh N.K."/>
            <person name="Wood J."/>
            <person name="Venkateswaran K."/>
        </authorList>
    </citation>
    <scope>NUCLEOTIDE SEQUENCE [LARGE SCALE GENOMIC DNA]</scope>
    <source>
        <strain evidence="14 15">PL-B2</strain>
    </source>
</reference>
<dbReference type="SUPFAM" id="SSF55424">
    <property type="entry name" value="FAD/NAD-linked reductases, dimerisation (C-terminal) domain"/>
    <property type="match status" value="1"/>
</dbReference>
<keyword evidence="7 11" id="KW-0520">NAD</keyword>
<evidence type="ECO:0000256" key="9">
    <source>
        <dbReference type="ARBA" id="ARBA00023284"/>
    </source>
</evidence>
<dbReference type="Proteomes" id="UP000769780">
    <property type="component" value="Unassembled WGS sequence"/>
</dbReference>
<protein>
    <recommendedName>
        <fullName evidence="3 11">Dihydrolipoyl dehydrogenase</fullName>
        <ecNumber evidence="2 11">1.8.1.4</ecNumber>
    </recommendedName>
</protein>
<evidence type="ECO:0000313" key="14">
    <source>
        <dbReference type="EMBL" id="MBY0099438.1"/>
    </source>
</evidence>
<evidence type="ECO:0000256" key="6">
    <source>
        <dbReference type="ARBA" id="ARBA00023002"/>
    </source>
</evidence>
<evidence type="ECO:0000256" key="11">
    <source>
        <dbReference type="RuleBase" id="RU003692"/>
    </source>
</evidence>
<dbReference type="PIRSF" id="PIRSF000350">
    <property type="entry name" value="Mercury_reductase_MerA"/>
    <property type="match status" value="1"/>
</dbReference>
<dbReference type="PROSITE" id="PS00076">
    <property type="entry name" value="PYRIDINE_REDOX_1"/>
    <property type="match status" value="1"/>
</dbReference>
<dbReference type="InterPro" id="IPR012999">
    <property type="entry name" value="Pyr_OxRdtase_I_AS"/>
</dbReference>
<dbReference type="NCBIfam" id="TIGR01350">
    <property type="entry name" value="lipoamide_DH"/>
    <property type="match status" value="1"/>
</dbReference>
<evidence type="ECO:0000256" key="10">
    <source>
        <dbReference type="ARBA" id="ARBA00049187"/>
    </source>
</evidence>
<dbReference type="SUPFAM" id="SSF51905">
    <property type="entry name" value="FAD/NAD(P)-binding domain"/>
    <property type="match status" value="1"/>
</dbReference>
<evidence type="ECO:0000256" key="4">
    <source>
        <dbReference type="ARBA" id="ARBA00022630"/>
    </source>
</evidence>
<gene>
    <name evidence="14" type="primary">lpdA</name>
    <name evidence="14" type="ORF">H0185_21965</name>
</gene>
<keyword evidence="9 11" id="KW-0676">Redox-active center</keyword>
<dbReference type="InterPro" id="IPR001100">
    <property type="entry name" value="Pyr_nuc-diS_OxRdtase"/>
</dbReference>
<sequence>MQTKWQTIVIGGGPGGYSAAIRCAQLGLKTLLVEKGELGGTCLNVGCIPTKYMVELANSINKFSYLGAIGVNVEYLGLDLERYHDSKKKVVKQLTGGVRALLKHAGVEIIKGSAEFISDSTIKVTSKNDSFELQGEHFIIAAGTRPKELSIPFDGERVISSTDALNLTEIPKTLTVIGAGVIGLEFASIYSQLGVKVSVVEVASSALMNEDQEMVHYVLKALNKRGVEFHFNTSVLTATETNEGIQLIVEQNGQQILLPSEKVLVAAGRTSNADKLKLEQTHVELDKGFIKVNEKMQTNVKQIYAVGDIVGGWQLAHVAYEEGMIAAETIAGNRIENNHSHVPRSVFTSPEMSAVGLTEPQAREKYAHIKVFKIPLQANGKALINGLGQGEGMSKLIVDEEYGEIVGFSIVGEHVNELITDVTSVMSLEGTIDELSEIIHPHPSLSEVIKELALLATGKPLHSL</sequence>
<dbReference type="EC" id="1.8.1.4" evidence="2 11"/>
<dbReference type="Gene3D" id="3.50.50.60">
    <property type="entry name" value="FAD/NAD(P)-binding domain"/>
    <property type="match status" value="2"/>
</dbReference>
<evidence type="ECO:0000256" key="5">
    <source>
        <dbReference type="ARBA" id="ARBA00022827"/>
    </source>
</evidence>
<accession>A0ABS7KAZ3</accession>
<dbReference type="InterPro" id="IPR023753">
    <property type="entry name" value="FAD/NAD-binding_dom"/>
</dbReference>
<dbReference type="PRINTS" id="PR00368">
    <property type="entry name" value="FADPNR"/>
</dbReference>
<evidence type="ECO:0000259" key="13">
    <source>
        <dbReference type="Pfam" id="PF07992"/>
    </source>
</evidence>
<evidence type="ECO:0000313" key="15">
    <source>
        <dbReference type="Proteomes" id="UP000769780"/>
    </source>
</evidence>
<dbReference type="Pfam" id="PF02852">
    <property type="entry name" value="Pyr_redox_dim"/>
    <property type="match status" value="1"/>
</dbReference>
<comment type="similarity">
    <text evidence="1 11">Belongs to the class-I pyridine nucleotide-disulfide oxidoreductase family.</text>
</comment>
<keyword evidence="5 11" id="KW-0274">FAD</keyword>
<dbReference type="Gene3D" id="3.30.390.30">
    <property type="match status" value="1"/>
</dbReference>
<comment type="cofactor">
    <cofactor evidence="11">
        <name>FAD</name>
        <dbReference type="ChEBI" id="CHEBI:57692"/>
    </cofactor>
    <text evidence="11">Binds 1 FAD per subunit.</text>
</comment>
<dbReference type="InterPro" id="IPR036188">
    <property type="entry name" value="FAD/NAD-bd_sf"/>
</dbReference>
<dbReference type="RefSeq" id="WP_221875653.1">
    <property type="nucleotide sequence ID" value="NZ_JACWFH010000036.1"/>
</dbReference>
<dbReference type="InterPro" id="IPR050151">
    <property type="entry name" value="Class-I_Pyr_Nuc-Dis_Oxidored"/>
</dbReference>
<dbReference type="GO" id="GO:0004148">
    <property type="term" value="F:dihydrolipoyl dehydrogenase (NADH) activity"/>
    <property type="evidence" value="ECO:0007669"/>
    <property type="project" value="UniProtKB-EC"/>
</dbReference>
<keyword evidence="8" id="KW-1015">Disulfide bond</keyword>
<dbReference type="InterPro" id="IPR006258">
    <property type="entry name" value="Lipoamide_DH"/>
</dbReference>
<proteinExistence type="inferred from homology"/>
<name>A0ABS7KAZ3_9BACI</name>
<evidence type="ECO:0000256" key="1">
    <source>
        <dbReference type="ARBA" id="ARBA00007532"/>
    </source>
</evidence>
<keyword evidence="15" id="KW-1185">Reference proteome</keyword>
<feature type="domain" description="Pyridine nucleotide-disulphide oxidoreductase dimerisation" evidence="12">
    <location>
        <begin position="342"/>
        <end position="452"/>
    </location>
</feature>
<comment type="miscellaneous">
    <text evidence="11">The active site is a redox-active disulfide bond.</text>
</comment>
<organism evidence="14 15">
    <name type="scientific">Mesobacillus maritimus</name>
    <dbReference type="NCBI Taxonomy" id="1643336"/>
    <lineage>
        <taxon>Bacteria</taxon>
        <taxon>Bacillati</taxon>
        <taxon>Bacillota</taxon>
        <taxon>Bacilli</taxon>
        <taxon>Bacillales</taxon>
        <taxon>Bacillaceae</taxon>
        <taxon>Mesobacillus</taxon>
    </lineage>
</organism>
<dbReference type="Pfam" id="PF07992">
    <property type="entry name" value="Pyr_redox_2"/>
    <property type="match status" value="1"/>
</dbReference>
<dbReference type="PANTHER" id="PTHR22912:SF219">
    <property type="entry name" value="DIHYDROLIPOYL DEHYDROGENASE"/>
    <property type="match status" value="1"/>
</dbReference>
<evidence type="ECO:0000256" key="8">
    <source>
        <dbReference type="ARBA" id="ARBA00023157"/>
    </source>
</evidence>
<dbReference type="InterPro" id="IPR004099">
    <property type="entry name" value="Pyr_nucl-diS_OxRdtase_dimer"/>
</dbReference>
<keyword evidence="6 11" id="KW-0560">Oxidoreductase</keyword>
<dbReference type="PANTHER" id="PTHR22912">
    <property type="entry name" value="DISULFIDE OXIDOREDUCTASE"/>
    <property type="match status" value="1"/>
</dbReference>
<feature type="domain" description="FAD/NAD(P)-binding" evidence="13">
    <location>
        <begin position="6"/>
        <end position="323"/>
    </location>
</feature>
<evidence type="ECO:0000256" key="7">
    <source>
        <dbReference type="ARBA" id="ARBA00023027"/>
    </source>
</evidence>
<evidence type="ECO:0000256" key="3">
    <source>
        <dbReference type="ARBA" id="ARBA00016961"/>
    </source>
</evidence>
<comment type="catalytic activity">
    <reaction evidence="10 11">
        <text>N(6)-[(R)-dihydrolipoyl]-L-lysyl-[protein] + NAD(+) = N(6)-[(R)-lipoyl]-L-lysyl-[protein] + NADH + H(+)</text>
        <dbReference type="Rhea" id="RHEA:15045"/>
        <dbReference type="Rhea" id="RHEA-COMP:10474"/>
        <dbReference type="Rhea" id="RHEA-COMP:10475"/>
        <dbReference type="ChEBI" id="CHEBI:15378"/>
        <dbReference type="ChEBI" id="CHEBI:57540"/>
        <dbReference type="ChEBI" id="CHEBI:57945"/>
        <dbReference type="ChEBI" id="CHEBI:83099"/>
        <dbReference type="ChEBI" id="CHEBI:83100"/>
        <dbReference type="EC" id="1.8.1.4"/>
    </reaction>
</comment>